<keyword evidence="3" id="KW-1185">Reference proteome</keyword>
<dbReference type="HOGENOM" id="CLU_2589339_0_0_1"/>
<keyword evidence="1" id="KW-0472">Membrane</keyword>
<evidence type="ECO:0000313" key="3">
    <source>
        <dbReference type="Proteomes" id="UP000030641"/>
    </source>
</evidence>
<keyword evidence="1" id="KW-1133">Transmembrane helix</keyword>
<reference evidence="2 3" key="1">
    <citation type="journal article" date="2014" name="BMC Genomics">
        <title>Genome sequencing of four Aureobasidium pullulans varieties: biotechnological potential, stress tolerance, and description of new species.</title>
        <authorList>
            <person name="Gostin Ar C."/>
            <person name="Ohm R.A."/>
            <person name="Kogej T."/>
            <person name="Sonjak S."/>
            <person name="Turk M."/>
            <person name="Zajc J."/>
            <person name="Zalar P."/>
            <person name="Grube M."/>
            <person name="Sun H."/>
            <person name="Han J."/>
            <person name="Sharma A."/>
            <person name="Chiniquy J."/>
            <person name="Ngan C.Y."/>
            <person name="Lipzen A."/>
            <person name="Barry K."/>
            <person name="Grigoriev I.V."/>
            <person name="Gunde-Cimerman N."/>
        </authorList>
    </citation>
    <scope>NUCLEOTIDE SEQUENCE [LARGE SCALE GENOMIC DNA]</scope>
    <source>
        <strain evidence="2 3">EXF-2481</strain>
    </source>
</reference>
<dbReference type="AlphaFoldDB" id="A0A074Y5H2"/>
<evidence type="ECO:0000313" key="2">
    <source>
        <dbReference type="EMBL" id="KEQ93043.1"/>
    </source>
</evidence>
<proteinExistence type="predicted"/>
<accession>A0A074Y5H2</accession>
<dbReference type="InParanoid" id="A0A074Y5H2"/>
<dbReference type="RefSeq" id="XP_013341571.1">
    <property type="nucleotide sequence ID" value="XM_013486117.1"/>
</dbReference>
<gene>
    <name evidence="2" type="ORF">AUEXF2481DRAFT_42244</name>
</gene>
<feature type="transmembrane region" description="Helical" evidence="1">
    <location>
        <begin position="46"/>
        <end position="78"/>
    </location>
</feature>
<keyword evidence="1" id="KW-0812">Transmembrane</keyword>
<name>A0A074Y5H2_AURSE</name>
<organism evidence="2 3">
    <name type="scientific">Aureobasidium subglaciale (strain EXF-2481)</name>
    <name type="common">Aureobasidium pullulans var. subglaciale</name>
    <dbReference type="NCBI Taxonomy" id="1043005"/>
    <lineage>
        <taxon>Eukaryota</taxon>
        <taxon>Fungi</taxon>
        <taxon>Dikarya</taxon>
        <taxon>Ascomycota</taxon>
        <taxon>Pezizomycotina</taxon>
        <taxon>Dothideomycetes</taxon>
        <taxon>Dothideomycetidae</taxon>
        <taxon>Dothideales</taxon>
        <taxon>Saccotheciaceae</taxon>
        <taxon>Aureobasidium</taxon>
    </lineage>
</organism>
<dbReference type="EMBL" id="KL584767">
    <property type="protein sequence ID" value="KEQ93043.1"/>
    <property type="molecule type" value="Genomic_DNA"/>
</dbReference>
<protein>
    <submittedName>
        <fullName evidence="2">Uncharacterized protein</fullName>
    </submittedName>
</protein>
<dbReference type="GeneID" id="25367091"/>
<evidence type="ECO:0000256" key="1">
    <source>
        <dbReference type="SAM" id="Phobius"/>
    </source>
</evidence>
<sequence>MLGLAQTYTKVTSVFSNNHAGYQPLDPPRGAVHVVQSKGSRFTRKLLLASIIVSIVVALAFLVSHTCITSMVAALAMAHH</sequence>
<dbReference type="Proteomes" id="UP000030641">
    <property type="component" value="Unassembled WGS sequence"/>
</dbReference>